<gene>
    <name evidence="2" type="ORF">T4D_16900</name>
</gene>
<sequence>MKKKKKKKKFILLLKKTFILELYGFASSLTFKILLVKFTNKKTFILELYGFASSLTFKILLVKFTKEFHCKVSQKQDGRSDGFEKIF</sequence>
<dbReference type="EMBL" id="JYDT01000052">
    <property type="protein sequence ID" value="KRY87630.1"/>
    <property type="molecule type" value="Genomic_DNA"/>
</dbReference>
<keyword evidence="1" id="KW-1133">Transmembrane helix</keyword>
<comment type="caution">
    <text evidence="2">The sequence shown here is derived from an EMBL/GenBank/DDBJ whole genome shotgun (WGS) entry which is preliminary data.</text>
</comment>
<reference evidence="2 3" key="1">
    <citation type="submission" date="2015-01" db="EMBL/GenBank/DDBJ databases">
        <title>Evolution of Trichinella species and genotypes.</title>
        <authorList>
            <person name="Korhonen P.K."/>
            <person name="Edoardo P."/>
            <person name="Giuseppe L.R."/>
            <person name="Gasser R.B."/>
        </authorList>
    </citation>
    <scope>NUCLEOTIDE SEQUENCE [LARGE SCALE GENOMIC DNA]</scope>
    <source>
        <strain evidence="2">ISS470</strain>
    </source>
</reference>
<keyword evidence="3" id="KW-1185">Reference proteome</keyword>
<organism evidence="2 3">
    <name type="scientific">Trichinella pseudospiralis</name>
    <name type="common">Parasitic roundworm</name>
    <dbReference type="NCBI Taxonomy" id="6337"/>
    <lineage>
        <taxon>Eukaryota</taxon>
        <taxon>Metazoa</taxon>
        <taxon>Ecdysozoa</taxon>
        <taxon>Nematoda</taxon>
        <taxon>Enoplea</taxon>
        <taxon>Dorylaimia</taxon>
        <taxon>Trichinellida</taxon>
        <taxon>Trichinellidae</taxon>
        <taxon>Trichinella</taxon>
    </lineage>
</organism>
<protein>
    <submittedName>
        <fullName evidence="2">Uncharacterized protein</fullName>
    </submittedName>
</protein>
<feature type="transmembrane region" description="Helical" evidence="1">
    <location>
        <begin position="20"/>
        <end position="38"/>
    </location>
</feature>
<dbReference type="Proteomes" id="UP000054995">
    <property type="component" value="Unassembled WGS sequence"/>
</dbReference>
<name>A0A0V1FNR9_TRIPS</name>
<dbReference type="AlphaFoldDB" id="A0A0V1FNR9"/>
<proteinExistence type="predicted"/>
<evidence type="ECO:0000313" key="3">
    <source>
        <dbReference type="Proteomes" id="UP000054995"/>
    </source>
</evidence>
<evidence type="ECO:0000256" key="1">
    <source>
        <dbReference type="SAM" id="Phobius"/>
    </source>
</evidence>
<feature type="transmembrane region" description="Helical" evidence="1">
    <location>
        <begin position="44"/>
        <end position="61"/>
    </location>
</feature>
<keyword evidence="1" id="KW-0812">Transmembrane</keyword>
<accession>A0A0V1FNR9</accession>
<keyword evidence="1" id="KW-0472">Membrane</keyword>
<evidence type="ECO:0000313" key="2">
    <source>
        <dbReference type="EMBL" id="KRY87630.1"/>
    </source>
</evidence>